<reference evidence="2" key="1">
    <citation type="submission" date="2020-02" db="EMBL/GenBank/DDBJ databases">
        <authorList>
            <person name="Meier V. D."/>
        </authorList>
    </citation>
    <scope>NUCLEOTIDE SEQUENCE</scope>
    <source>
        <strain evidence="2">AVDCRST_MAG11</strain>
    </source>
</reference>
<proteinExistence type="predicted"/>
<feature type="non-terminal residue" evidence="2">
    <location>
        <position position="59"/>
    </location>
</feature>
<organism evidence="2">
    <name type="scientific">uncultured Gemmatimonadaceae bacterium</name>
    <dbReference type="NCBI Taxonomy" id="246130"/>
    <lineage>
        <taxon>Bacteria</taxon>
        <taxon>Pseudomonadati</taxon>
        <taxon>Gemmatimonadota</taxon>
        <taxon>Gemmatimonadia</taxon>
        <taxon>Gemmatimonadales</taxon>
        <taxon>Gemmatimonadaceae</taxon>
        <taxon>environmental samples</taxon>
    </lineage>
</organism>
<protein>
    <submittedName>
        <fullName evidence="2">Uncharacterized protein</fullName>
    </submittedName>
</protein>
<accession>A0A6J4LFE3</accession>
<evidence type="ECO:0000313" key="2">
    <source>
        <dbReference type="EMBL" id="CAA9329245.1"/>
    </source>
</evidence>
<evidence type="ECO:0000256" key="1">
    <source>
        <dbReference type="SAM" id="MobiDB-lite"/>
    </source>
</evidence>
<feature type="region of interest" description="Disordered" evidence="1">
    <location>
        <begin position="26"/>
        <end position="59"/>
    </location>
</feature>
<name>A0A6J4LFE3_9BACT</name>
<sequence>GPRFDVGCARTVSCGGAAGPLPRLLTADRPCNAGPRTRNRPRGGGRRGGGRVERRAVRL</sequence>
<dbReference type="EMBL" id="CADCTU010000544">
    <property type="protein sequence ID" value="CAA9329245.1"/>
    <property type="molecule type" value="Genomic_DNA"/>
</dbReference>
<dbReference type="AlphaFoldDB" id="A0A6J4LFE3"/>
<gene>
    <name evidence="2" type="ORF">AVDCRST_MAG11-2394</name>
</gene>
<feature type="non-terminal residue" evidence="2">
    <location>
        <position position="1"/>
    </location>
</feature>
<feature type="compositionally biased region" description="Basic and acidic residues" evidence="1">
    <location>
        <begin position="50"/>
        <end position="59"/>
    </location>
</feature>
<feature type="compositionally biased region" description="Basic residues" evidence="1">
    <location>
        <begin position="37"/>
        <end position="49"/>
    </location>
</feature>